<proteinExistence type="inferred from homology"/>
<reference evidence="3 4" key="1">
    <citation type="submission" date="2007-10" db="EMBL/GenBank/DDBJ databases">
        <title>Complete sequence of Desulfococcus oleovorans Hxd3.</title>
        <authorList>
            <consortium name="US DOE Joint Genome Institute"/>
            <person name="Copeland A."/>
            <person name="Lucas S."/>
            <person name="Lapidus A."/>
            <person name="Barry K."/>
            <person name="Glavina del Rio T."/>
            <person name="Dalin E."/>
            <person name="Tice H."/>
            <person name="Pitluck S."/>
            <person name="Kiss H."/>
            <person name="Brettin T."/>
            <person name="Bruce D."/>
            <person name="Detter J.C."/>
            <person name="Han C."/>
            <person name="Schmutz J."/>
            <person name="Larimer F."/>
            <person name="Land M."/>
            <person name="Hauser L."/>
            <person name="Kyrpides N."/>
            <person name="Kim E."/>
            <person name="Wawrik B."/>
            <person name="Richardson P."/>
        </authorList>
    </citation>
    <scope>NUCLEOTIDE SEQUENCE [LARGE SCALE GENOMIC DNA]</scope>
    <source>
        <strain evidence="4">DSM 6200 / JCM 39069 / Hxd3</strain>
    </source>
</reference>
<dbReference type="InterPro" id="IPR014729">
    <property type="entry name" value="Rossmann-like_a/b/a_fold"/>
</dbReference>
<dbReference type="InterPro" id="IPR006016">
    <property type="entry name" value="UspA"/>
</dbReference>
<organism evidence="3 4">
    <name type="scientific">Desulfosudis oleivorans (strain DSM 6200 / JCM 39069 / Hxd3)</name>
    <name type="common">Desulfococcus oleovorans</name>
    <dbReference type="NCBI Taxonomy" id="96561"/>
    <lineage>
        <taxon>Bacteria</taxon>
        <taxon>Pseudomonadati</taxon>
        <taxon>Thermodesulfobacteriota</taxon>
        <taxon>Desulfobacteria</taxon>
        <taxon>Desulfobacterales</taxon>
        <taxon>Desulfosudaceae</taxon>
        <taxon>Desulfosudis</taxon>
    </lineage>
</organism>
<evidence type="ECO:0000256" key="1">
    <source>
        <dbReference type="ARBA" id="ARBA00008791"/>
    </source>
</evidence>
<feature type="domain" description="UspA" evidence="2">
    <location>
        <begin position="6"/>
        <end position="149"/>
    </location>
</feature>
<dbReference type="Gene3D" id="3.40.50.620">
    <property type="entry name" value="HUPs"/>
    <property type="match status" value="2"/>
</dbReference>
<feature type="domain" description="UspA" evidence="2">
    <location>
        <begin position="162"/>
        <end position="298"/>
    </location>
</feature>
<dbReference type="OrthoDB" id="5430193at2"/>
<evidence type="ECO:0000259" key="2">
    <source>
        <dbReference type="Pfam" id="PF00582"/>
    </source>
</evidence>
<dbReference type="PANTHER" id="PTHR46268">
    <property type="entry name" value="STRESS RESPONSE PROTEIN NHAX"/>
    <property type="match status" value="1"/>
</dbReference>
<dbReference type="SUPFAM" id="SSF52402">
    <property type="entry name" value="Adenine nucleotide alpha hydrolases-like"/>
    <property type="match status" value="2"/>
</dbReference>
<name>A8ZYM8_DESOH</name>
<dbReference type="AlphaFoldDB" id="A8ZYM8"/>
<evidence type="ECO:0000313" key="4">
    <source>
        <dbReference type="Proteomes" id="UP000008561"/>
    </source>
</evidence>
<dbReference type="eggNOG" id="COG0589">
    <property type="taxonomic scope" value="Bacteria"/>
</dbReference>
<keyword evidence="4" id="KW-1185">Reference proteome</keyword>
<dbReference type="CDD" id="cd00293">
    <property type="entry name" value="USP-like"/>
    <property type="match status" value="2"/>
</dbReference>
<dbReference type="RefSeq" id="WP_012174750.1">
    <property type="nucleotide sequence ID" value="NC_009943.1"/>
</dbReference>
<dbReference type="STRING" id="96561.Dole_1329"/>
<dbReference type="KEGG" id="dol:Dole_1329"/>
<dbReference type="Pfam" id="PF00582">
    <property type="entry name" value="Usp"/>
    <property type="match status" value="2"/>
</dbReference>
<dbReference type="HOGENOM" id="CLU_075315_0_1_7"/>
<sequence>MTVPVKFLVLLDGSPRSFHTLDYIAAVRPFRKFYLVLFQVMGEVPEYYWDMVAETGSVHGIQEIERWQRDAKRQSEAFMAEARDRLVSSGFDDGRIETRLHARVVGVARDILEEAKRGYDGVVMRRRGQGNIKGVVVGSVANKLLSRLPDIPVILAGVRNQNKKMLLAVGGAESADRMVATVTAMIGGYDYRIELLHVIRDSGRNDLQGAGAIPADMVDRFAGDIKKRLHDLREKLILAGFAPDSVTETITQGVTSRAEAIVAEAEARDCSTIVMGRRGPSDPEDIVTGSVCSKVIHRGRELTVWIT</sequence>
<gene>
    <name evidence="3" type="ordered locus">Dole_1329</name>
</gene>
<dbReference type="Proteomes" id="UP000008561">
    <property type="component" value="Chromosome"/>
</dbReference>
<evidence type="ECO:0000313" key="3">
    <source>
        <dbReference type="EMBL" id="ABW67133.1"/>
    </source>
</evidence>
<protein>
    <submittedName>
        <fullName evidence="3">UspA domain protein</fullName>
    </submittedName>
</protein>
<accession>A8ZYM8</accession>
<dbReference type="EMBL" id="CP000859">
    <property type="protein sequence ID" value="ABW67133.1"/>
    <property type="molecule type" value="Genomic_DNA"/>
</dbReference>
<dbReference type="PANTHER" id="PTHR46268:SF6">
    <property type="entry name" value="UNIVERSAL STRESS PROTEIN UP12"/>
    <property type="match status" value="1"/>
</dbReference>
<comment type="similarity">
    <text evidence="1">Belongs to the universal stress protein A family.</text>
</comment>